<keyword evidence="1" id="KW-0479">Metal-binding</keyword>
<reference evidence="5" key="1">
    <citation type="journal article" date="2012" name="PLoS Genet.">
        <title>The genomes of the fungal plant pathogens Cladosporium fulvum and Dothistroma septosporum reveal adaptation to different hosts and lifestyles but also signatures of common ancestry.</title>
        <authorList>
            <person name="de Wit P.J.G.M."/>
            <person name="van der Burgt A."/>
            <person name="Oekmen B."/>
            <person name="Stergiopoulos I."/>
            <person name="Abd-Elsalam K.A."/>
            <person name="Aerts A.L."/>
            <person name="Bahkali A.H."/>
            <person name="Beenen H.G."/>
            <person name="Chettri P."/>
            <person name="Cox M.P."/>
            <person name="Datema E."/>
            <person name="de Vries R.P."/>
            <person name="Dhillon B."/>
            <person name="Ganley A.R."/>
            <person name="Griffiths S.A."/>
            <person name="Guo Y."/>
            <person name="Hamelin R.C."/>
            <person name="Henrissat B."/>
            <person name="Kabir M.S."/>
            <person name="Jashni M.K."/>
            <person name="Kema G."/>
            <person name="Klaubauf S."/>
            <person name="Lapidus A."/>
            <person name="Levasseur A."/>
            <person name="Lindquist E."/>
            <person name="Mehrabi R."/>
            <person name="Ohm R.A."/>
            <person name="Owen T.J."/>
            <person name="Salamov A."/>
            <person name="Schwelm A."/>
            <person name="Schijlen E."/>
            <person name="Sun H."/>
            <person name="van den Burg H.A."/>
            <person name="van Ham R.C.H.J."/>
            <person name="Zhang S."/>
            <person name="Goodwin S.B."/>
            <person name="Grigoriev I.V."/>
            <person name="Collemare J."/>
            <person name="Bradshaw R.E."/>
        </authorList>
    </citation>
    <scope>NUCLEOTIDE SEQUENCE [LARGE SCALE GENOMIC DNA]</scope>
    <source>
        <strain evidence="5">NZE10 / CBS 128990</strain>
    </source>
</reference>
<organism evidence="4 5">
    <name type="scientific">Dothistroma septosporum (strain NZE10 / CBS 128990)</name>
    <name type="common">Red band needle blight fungus</name>
    <name type="synonym">Mycosphaerella pini</name>
    <dbReference type="NCBI Taxonomy" id="675120"/>
    <lineage>
        <taxon>Eukaryota</taxon>
        <taxon>Fungi</taxon>
        <taxon>Dikarya</taxon>
        <taxon>Ascomycota</taxon>
        <taxon>Pezizomycotina</taxon>
        <taxon>Dothideomycetes</taxon>
        <taxon>Dothideomycetidae</taxon>
        <taxon>Mycosphaerellales</taxon>
        <taxon>Mycosphaerellaceae</taxon>
        <taxon>Dothistroma</taxon>
    </lineage>
</organism>
<accession>N1PXV5</accession>
<keyword evidence="1" id="KW-0862">Zinc</keyword>
<feature type="chain" id="PRO_5004109676" description="RING-type domain-containing protein" evidence="2">
    <location>
        <begin position="19"/>
        <end position="239"/>
    </location>
</feature>
<dbReference type="OrthoDB" id="16041at2759"/>
<dbReference type="GO" id="GO:0008270">
    <property type="term" value="F:zinc ion binding"/>
    <property type="evidence" value="ECO:0007669"/>
    <property type="project" value="UniProtKB-KW"/>
</dbReference>
<keyword evidence="5" id="KW-1185">Reference proteome</keyword>
<evidence type="ECO:0000313" key="4">
    <source>
        <dbReference type="EMBL" id="EME47230.1"/>
    </source>
</evidence>
<proteinExistence type="predicted"/>
<evidence type="ECO:0000259" key="3">
    <source>
        <dbReference type="PROSITE" id="PS50089"/>
    </source>
</evidence>
<protein>
    <recommendedName>
        <fullName evidence="3">RING-type domain-containing protein</fullName>
    </recommendedName>
</protein>
<keyword evidence="2" id="KW-0732">Signal</keyword>
<dbReference type="Proteomes" id="UP000016933">
    <property type="component" value="Unassembled WGS sequence"/>
</dbReference>
<name>N1PXV5_DOTSN</name>
<reference evidence="4 5" key="2">
    <citation type="journal article" date="2012" name="PLoS Pathog.">
        <title>Diverse lifestyles and strategies of plant pathogenesis encoded in the genomes of eighteen Dothideomycetes fungi.</title>
        <authorList>
            <person name="Ohm R.A."/>
            <person name="Feau N."/>
            <person name="Henrissat B."/>
            <person name="Schoch C.L."/>
            <person name="Horwitz B.A."/>
            <person name="Barry K.W."/>
            <person name="Condon B.J."/>
            <person name="Copeland A.C."/>
            <person name="Dhillon B."/>
            <person name="Glaser F."/>
            <person name="Hesse C.N."/>
            <person name="Kosti I."/>
            <person name="LaButti K."/>
            <person name="Lindquist E.A."/>
            <person name="Lucas S."/>
            <person name="Salamov A.A."/>
            <person name="Bradshaw R.E."/>
            <person name="Ciuffetti L."/>
            <person name="Hamelin R.C."/>
            <person name="Kema G.H.J."/>
            <person name="Lawrence C."/>
            <person name="Scott J.A."/>
            <person name="Spatafora J.W."/>
            <person name="Turgeon B.G."/>
            <person name="de Wit P.J.G.M."/>
            <person name="Zhong S."/>
            <person name="Goodwin S.B."/>
            <person name="Grigoriev I.V."/>
        </authorList>
    </citation>
    <scope>NUCLEOTIDE SEQUENCE [LARGE SCALE GENOMIC DNA]</scope>
    <source>
        <strain evidence="5">NZE10 / CBS 128990</strain>
    </source>
</reference>
<dbReference type="HOGENOM" id="CLU_1161099_0_0_1"/>
<dbReference type="SUPFAM" id="SSF57850">
    <property type="entry name" value="RING/U-box"/>
    <property type="match status" value="1"/>
</dbReference>
<feature type="signal peptide" evidence="2">
    <location>
        <begin position="1"/>
        <end position="18"/>
    </location>
</feature>
<dbReference type="AlphaFoldDB" id="N1PXV5"/>
<dbReference type="EMBL" id="KB446536">
    <property type="protein sequence ID" value="EME47230.1"/>
    <property type="molecule type" value="Genomic_DNA"/>
</dbReference>
<evidence type="ECO:0000313" key="5">
    <source>
        <dbReference type="Proteomes" id="UP000016933"/>
    </source>
</evidence>
<gene>
    <name evidence="4" type="ORF">DOTSEDRAFT_21028</name>
</gene>
<dbReference type="Gene3D" id="3.30.40.10">
    <property type="entry name" value="Zinc/RING finger domain, C3HC4 (zinc finger)"/>
    <property type="match status" value="1"/>
</dbReference>
<sequence>MSLHLLAMAPILAFGSLSYYEVQDSAPRAKRAELAPKCRKHNAQRREAAKVEAKQQKAAAREAEPHRRDSIIAGKMPQLCKEFEKASETRLHDHLSRLRRRDFLDGTARNMALTESSIFEYETCELCLDEMARPLQAPSHARHQLCERCVTKKLEESEGDGLKCPSCGEEGGGGSVVYSAEGEGCRREVREFYGKVSGVIREAERDVGIRSRWWRGVSQWEVVEAVVRFVCGSGAEVLA</sequence>
<feature type="domain" description="RING-type" evidence="3">
    <location>
        <begin position="124"/>
        <end position="167"/>
    </location>
</feature>
<dbReference type="InterPro" id="IPR001841">
    <property type="entry name" value="Znf_RING"/>
</dbReference>
<dbReference type="PROSITE" id="PS50089">
    <property type="entry name" value="ZF_RING_2"/>
    <property type="match status" value="1"/>
</dbReference>
<evidence type="ECO:0000256" key="2">
    <source>
        <dbReference type="SAM" id="SignalP"/>
    </source>
</evidence>
<dbReference type="InterPro" id="IPR013083">
    <property type="entry name" value="Znf_RING/FYVE/PHD"/>
</dbReference>
<keyword evidence="1" id="KW-0863">Zinc-finger</keyword>
<dbReference type="OMA" id="EYETCEL"/>
<evidence type="ECO:0000256" key="1">
    <source>
        <dbReference type="PROSITE-ProRule" id="PRU00175"/>
    </source>
</evidence>